<accession>A0AAQ3NAS1</accession>
<dbReference type="NCBIfam" id="TIGR01509">
    <property type="entry name" value="HAD-SF-IA-v3"/>
    <property type="match status" value="1"/>
</dbReference>
<dbReference type="InterPro" id="IPR006439">
    <property type="entry name" value="HAD-SF_hydro_IA"/>
</dbReference>
<dbReference type="Gene3D" id="1.10.150.450">
    <property type="match status" value="1"/>
</dbReference>
<dbReference type="PANTHER" id="PTHR12725">
    <property type="entry name" value="HALOACID DEHALOGENASE-LIKE HYDROLASE"/>
    <property type="match status" value="1"/>
</dbReference>
<evidence type="ECO:0008006" key="3">
    <source>
        <dbReference type="Google" id="ProtNLM"/>
    </source>
</evidence>
<sequence length="344" mass="39292">MEYEDRFRQNQRPKYDCLLFDLDDTLYPLSTGIAKACGQNIKVFSVMCLLFMYVVDTSGTIDLDYMVEKLGIEKSKIDDLSNLLYKNYGTTMAGLRAIGYDFDYDEYHRYMTDFSDCFYPHLISLRVLWCFVHGRLPYENLKPDPVLRNLLLSLPYRKLIFTNSDKVHAVKALSRLGLEDCFEGIICFETLNRIHKNTVSDDEDDIEFVGDSNTTNPTTKKDARTSQIFDIITHFSQSNPNTVLPKTPIICKPSEHAIQLSLKIANLNPQRTLFFEDSVRNIQAGKRVGLHTVLVGKSQRIKGADYALESIHNLREAVPELWEDDIKSEVAYPGNLAVETSVTA</sequence>
<protein>
    <recommendedName>
        <fullName evidence="3">Ripening-related protein</fullName>
    </recommendedName>
</protein>
<proteinExistence type="predicted"/>
<dbReference type="Proteomes" id="UP001374535">
    <property type="component" value="Chromosome 6"/>
</dbReference>
<evidence type="ECO:0000313" key="2">
    <source>
        <dbReference type="Proteomes" id="UP001374535"/>
    </source>
</evidence>
<dbReference type="InterPro" id="IPR036412">
    <property type="entry name" value="HAD-like_sf"/>
</dbReference>
<dbReference type="EMBL" id="CP144695">
    <property type="protein sequence ID" value="WVZ06449.1"/>
    <property type="molecule type" value="Genomic_DNA"/>
</dbReference>
<name>A0AAQ3NAS1_VIGMU</name>
<reference evidence="1 2" key="1">
    <citation type="journal article" date="2023" name="Life. Sci Alliance">
        <title>Evolutionary insights into 3D genome organization and epigenetic landscape of Vigna mungo.</title>
        <authorList>
            <person name="Junaid A."/>
            <person name="Singh B."/>
            <person name="Bhatia S."/>
        </authorList>
    </citation>
    <scope>NUCLEOTIDE SEQUENCE [LARGE SCALE GENOMIC DNA]</scope>
    <source>
        <strain evidence="1">Urdbean</strain>
    </source>
</reference>
<dbReference type="AlphaFoldDB" id="A0AAQ3NAS1"/>
<dbReference type="Gene3D" id="3.40.50.1000">
    <property type="entry name" value="HAD superfamily/HAD-like"/>
    <property type="match status" value="1"/>
</dbReference>
<dbReference type="InterPro" id="IPR023214">
    <property type="entry name" value="HAD_sf"/>
</dbReference>
<evidence type="ECO:0000313" key="1">
    <source>
        <dbReference type="EMBL" id="WVZ06449.1"/>
    </source>
</evidence>
<gene>
    <name evidence="1" type="ORF">V8G54_019795</name>
</gene>
<keyword evidence="2" id="KW-1185">Reference proteome</keyword>
<dbReference type="SUPFAM" id="SSF56784">
    <property type="entry name" value="HAD-like"/>
    <property type="match status" value="1"/>
</dbReference>
<organism evidence="1 2">
    <name type="scientific">Vigna mungo</name>
    <name type="common">Black gram</name>
    <name type="synonym">Phaseolus mungo</name>
    <dbReference type="NCBI Taxonomy" id="3915"/>
    <lineage>
        <taxon>Eukaryota</taxon>
        <taxon>Viridiplantae</taxon>
        <taxon>Streptophyta</taxon>
        <taxon>Embryophyta</taxon>
        <taxon>Tracheophyta</taxon>
        <taxon>Spermatophyta</taxon>
        <taxon>Magnoliopsida</taxon>
        <taxon>eudicotyledons</taxon>
        <taxon>Gunneridae</taxon>
        <taxon>Pentapetalae</taxon>
        <taxon>rosids</taxon>
        <taxon>fabids</taxon>
        <taxon>Fabales</taxon>
        <taxon>Fabaceae</taxon>
        <taxon>Papilionoideae</taxon>
        <taxon>50 kb inversion clade</taxon>
        <taxon>NPAAA clade</taxon>
        <taxon>indigoferoid/millettioid clade</taxon>
        <taxon>Phaseoleae</taxon>
        <taxon>Vigna</taxon>
    </lineage>
</organism>
<dbReference type="PANTHER" id="PTHR12725:SF124">
    <property type="entry name" value="HALOACID DEHALOGENASE-LIKE HYDROLASE"/>
    <property type="match status" value="1"/>
</dbReference>